<comment type="subcellular location">
    <subcellularLocation>
        <location evidence="1 9 10">Nucleus</location>
    </subcellularLocation>
</comment>
<dbReference type="Pfam" id="PF00046">
    <property type="entry name" value="Homeodomain"/>
    <property type="match status" value="1"/>
</dbReference>
<sequence length="297" mass="34017">MKRFGSSDSLGALISICAPKDATIVNAEEKCAETNHQGYSKEFQAMLDSLDQEDCSEEFTGKKRRLGTDQVKALEKYFEVENKLEPERKAKLADELGLQPRQVAIWFQNRRARWKTKQMEKDYSLLKANYDSLKLSYEALQQQNEALRKQVKQLKAKMCREIEESSQSMKEESPFSGHESNALDHTRENKAEFHETYGNYAKSKDGSSDSDSINGVTKEDHGKPEFSLGPKGLSSSSSNSMKNWIQISDNYSRAFSVKICQPQFMRMEDQTPFSSDESCNFFSVDQAPTLHWYFPEQ</sequence>
<protein>
    <recommendedName>
        <fullName evidence="11">Homeobox-leucine zipper protein</fullName>
    </recommendedName>
    <alternativeName>
        <fullName evidence="11">HD-ZIP protein</fullName>
    </alternativeName>
    <alternativeName>
        <fullName evidence="11">Homeodomain transcription factor</fullName>
    </alternativeName>
</protein>
<keyword evidence="3 9" id="KW-0238">DNA-binding</keyword>
<keyword evidence="4 9" id="KW-0371">Homeobox</keyword>
<evidence type="ECO:0000256" key="10">
    <source>
        <dbReference type="RuleBase" id="RU000682"/>
    </source>
</evidence>
<dbReference type="GO" id="GO:0005634">
    <property type="term" value="C:nucleus"/>
    <property type="evidence" value="ECO:0007669"/>
    <property type="project" value="UniProtKB-SubCell"/>
</dbReference>
<evidence type="ECO:0000256" key="11">
    <source>
        <dbReference type="RuleBase" id="RU369038"/>
    </source>
</evidence>
<evidence type="ECO:0000313" key="15">
    <source>
        <dbReference type="EMBL" id="PON70051.1"/>
    </source>
</evidence>
<dbReference type="InterPro" id="IPR045224">
    <property type="entry name" value="HDZip_class_I_plant"/>
</dbReference>
<evidence type="ECO:0000256" key="9">
    <source>
        <dbReference type="PROSITE-ProRule" id="PRU00108"/>
    </source>
</evidence>
<organism evidence="15 16">
    <name type="scientific">Trema orientale</name>
    <name type="common">Charcoal tree</name>
    <name type="synonym">Celtis orientalis</name>
    <dbReference type="NCBI Taxonomy" id="63057"/>
    <lineage>
        <taxon>Eukaryota</taxon>
        <taxon>Viridiplantae</taxon>
        <taxon>Streptophyta</taxon>
        <taxon>Embryophyta</taxon>
        <taxon>Tracheophyta</taxon>
        <taxon>Spermatophyta</taxon>
        <taxon>Magnoliopsida</taxon>
        <taxon>eudicotyledons</taxon>
        <taxon>Gunneridae</taxon>
        <taxon>Pentapetalae</taxon>
        <taxon>rosids</taxon>
        <taxon>fabids</taxon>
        <taxon>Rosales</taxon>
        <taxon>Cannabaceae</taxon>
        <taxon>Trema</taxon>
    </lineage>
</organism>
<evidence type="ECO:0000256" key="4">
    <source>
        <dbReference type="ARBA" id="ARBA00023155"/>
    </source>
</evidence>
<gene>
    <name evidence="15" type="ORF">TorRG33x02_258050</name>
</gene>
<dbReference type="EMBL" id="JXTC01000285">
    <property type="protein sequence ID" value="PON70051.1"/>
    <property type="molecule type" value="Genomic_DNA"/>
</dbReference>
<dbReference type="Pfam" id="PF02183">
    <property type="entry name" value="HALZ"/>
    <property type="match status" value="1"/>
</dbReference>
<dbReference type="InterPro" id="IPR009057">
    <property type="entry name" value="Homeodomain-like_sf"/>
</dbReference>
<feature type="DNA-binding region" description="Homeobox" evidence="9">
    <location>
        <begin position="59"/>
        <end position="118"/>
    </location>
</feature>
<dbReference type="InterPro" id="IPR017970">
    <property type="entry name" value="Homeobox_CS"/>
</dbReference>
<evidence type="ECO:0000256" key="13">
    <source>
        <dbReference type="SAM" id="MobiDB-lite"/>
    </source>
</evidence>
<dbReference type="PANTHER" id="PTHR24326:SF535">
    <property type="entry name" value="HOMEOBOX-LEUCINE ZIPPER PROTEIN"/>
    <property type="match status" value="1"/>
</dbReference>
<feature type="coiled-coil region" evidence="12">
    <location>
        <begin position="123"/>
        <end position="157"/>
    </location>
</feature>
<dbReference type="FunFam" id="1.10.10.60:FF:000242">
    <property type="entry name" value="Homeobox-leucine zipper protein HOX13"/>
    <property type="match status" value="1"/>
</dbReference>
<dbReference type="SUPFAM" id="SSF46689">
    <property type="entry name" value="Homeodomain-like"/>
    <property type="match status" value="1"/>
</dbReference>
<dbReference type="AlphaFoldDB" id="A0A2P5D9T2"/>
<evidence type="ECO:0000256" key="1">
    <source>
        <dbReference type="ARBA" id="ARBA00004123"/>
    </source>
</evidence>
<comment type="similarity">
    <text evidence="7 11">Belongs to the HD-ZIP homeobox family. Class I subfamily.</text>
</comment>
<evidence type="ECO:0000256" key="12">
    <source>
        <dbReference type="SAM" id="Coils"/>
    </source>
</evidence>
<feature type="region of interest" description="Disordered" evidence="13">
    <location>
        <begin position="162"/>
        <end position="183"/>
    </location>
</feature>
<dbReference type="GO" id="GO:0045893">
    <property type="term" value="P:positive regulation of DNA-templated transcription"/>
    <property type="evidence" value="ECO:0007669"/>
    <property type="project" value="TreeGrafter"/>
</dbReference>
<dbReference type="InterPro" id="IPR000047">
    <property type="entry name" value="HTH_motif"/>
</dbReference>
<keyword evidence="12" id="KW-0175">Coiled coil</keyword>
<reference evidence="16" key="1">
    <citation type="submission" date="2016-06" db="EMBL/GenBank/DDBJ databases">
        <title>Parallel loss of symbiosis genes in relatives of nitrogen-fixing non-legume Parasponia.</title>
        <authorList>
            <person name="Van Velzen R."/>
            <person name="Holmer R."/>
            <person name="Bu F."/>
            <person name="Rutten L."/>
            <person name="Van Zeijl A."/>
            <person name="Liu W."/>
            <person name="Santuari L."/>
            <person name="Cao Q."/>
            <person name="Sharma T."/>
            <person name="Shen D."/>
            <person name="Roswanjaya Y."/>
            <person name="Wardhani T."/>
            <person name="Kalhor M.S."/>
            <person name="Jansen J."/>
            <person name="Van den Hoogen J."/>
            <person name="Gungor B."/>
            <person name="Hartog M."/>
            <person name="Hontelez J."/>
            <person name="Verver J."/>
            <person name="Yang W.-C."/>
            <person name="Schijlen E."/>
            <person name="Repin R."/>
            <person name="Schilthuizen M."/>
            <person name="Schranz E."/>
            <person name="Heidstra R."/>
            <person name="Miyata K."/>
            <person name="Fedorova E."/>
            <person name="Kohlen W."/>
            <person name="Bisseling T."/>
            <person name="Smit S."/>
            <person name="Geurts R."/>
        </authorList>
    </citation>
    <scope>NUCLEOTIDE SEQUENCE [LARGE SCALE GENOMIC DNA]</scope>
    <source>
        <strain evidence="16">cv. RG33-2</strain>
    </source>
</reference>
<dbReference type="SMART" id="SM00389">
    <property type="entry name" value="HOX"/>
    <property type="match status" value="1"/>
</dbReference>
<dbReference type="Proteomes" id="UP000237000">
    <property type="component" value="Unassembled WGS sequence"/>
</dbReference>
<dbReference type="InterPro" id="IPR001356">
    <property type="entry name" value="HD"/>
</dbReference>
<name>A0A2P5D9T2_TREOI</name>
<evidence type="ECO:0000256" key="6">
    <source>
        <dbReference type="ARBA" id="ARBA00023242"/>
    </source>
</evidence>
<evidence type="ECO:0000256" key="8">
    <source>
        <dbReference type="ARBA" id="ARBA00037260"/>
    </source>
</evidence>
<dbReference type="Gene3D" id="1.10.10.60">
    <property type="entry name" value="Homeodomain-like"/>
    <property type="match status" value="1"/>
</dbReference>
<evidence type="ECO:0000256" key="2">
    <source>
        <dbReference type="ARBA" id="ARBA00023015"/>
    </source>
</evidence>
<keyword evidence="2 11" id="KW-0805">Transcription regulation</keyword>
<comment type="function">
    <text evidence="8">Probable transcription factor.</text>
</comment>
<evidence type="ECO:0000259" key="14">
    <source>
        <dbReference type="PROSITE" id="PS50071"/>
    </source>
</evidence>
<evidence type="ECO:0000256" key="7">
    <source>
        <dbReference type="ARBA" id="ARBA00025748"/>
    </source>
</evidence>
<dbReference type="PROSITE" id="PS50071">
    <property type="entry name" value="HOMEOBOX_2"/>
    <property type="match status" value="1"/>
</dbReference>
<feature type="compositionally biased region" description="Basic and acidic residues" evidence="13">
    <location>
        <begin position="162"/>
        <end position="173"/>
    </location>
</feature>
<keyword evidence="16" id="KW-1185">Reference proteome</keyword>
<feature type="domain" description="Homeobox" evidence="14">
    <location>
        <begin position="57"/>
        <end position="117"/>
    </location>
</feature>
<comment type="caution">
    <text evidence="15">The sequence shown here is derived from an EMBL/GenBank/DDBJ whole genome shotgun (WGS) entry which is preliminary data.</text>
</comment>
<keyword evidence="5 11" id="KW-0804">Transcription</keyword>
<evidence type="ECO:0000256" key="5">
    <source>
        <dbReference type="ARBA" id="ARBA00023163"/>
    </source>
</evidence>
<dbReference type="PROSITE" id="PS00027">
    <property type="entry name" value="HOMEOBOX_1"/>
    <property type="match status" value="1"/>
</dbReference>
<dbReference type="GO" id="GO:0043565">
    <property type="term" value="F:sequence-specific DNA binding"/>
    <property type="evidence" value="ECO:0007669"/>
    <property type="project" value="InterPro"/>
</dbReference>
<proteinExistence type="inferred from homology"/>
<dbReference type="PRINTS" id="PR00031">
    <property type="entry name" value="HTHREPRESSR"/>
</dbReference>
<evidence type="ECO:0000313" key="16">
    <source>
        <dbReference type="Proteomes" id="UP000237000"/>
    </source>
</evidence>
<dbReference type="InterPro" id="IPR003106">
    <property type="entry name" value="Leu_zip_homeo"/>
</dbReference>
<dbReference type="GO" id="GO:0000981">
    <property type="term" value="F:DNA-binding transcription factor activity, RNA polymerase II-specific"/>
    <property type="evidence" value="ECO:0007669"/>
    <property type="project" value="UniProtKB-UniRule"/>
</dbReference>
<dbReference type="CDD" id="cd00086">
    <property type="entry name" value="homeodomain"/>
    <property type="match status" value="1"/>
</dbReference>
<accession>A0A2P5D9T2</accession>
<evidence type="ECO:0000256" key="3">
    <source>
        <dbReference type="ARBA" id="ARBA00023125"/>
    </source>
</evidence>
<dbReference type="OrthoDB" id="6159439at2759"/>
<keyword evidence="6 9" id="KW-0539">Nucleus</keyword>
<feature type="region of interest" description="Disordered" evidence="13">
    <location>
        <begin position="199"/>
        <end position="239"/>
    </location>
</feature>
<dbReference type="InParanoid" id="A0A2P5D9T2"/>
<comment type="function">
    <text evidence="11">Transcription factor.</text>
</comment>
<dbReference type="PANTHER" id="PTHR24326">
    <property type="entry name" value="HOMEOBOX-LEUCINE ZIPPER PROTEIN"/>
    <property type="match status" value="1"/>
</dbReference>